<comment type="similarity">
    <text evidence="7">Belongs to the transglycosylase MltG family.</text>
</comment>
<protein>
    <recommendedName>
        <fullName evidence="7">Endolytic murein transglycosylase</fullName>
        <ecNumber evidence="7">4.2.2.29</ecNumber>
    </recommendedName>
    <alternativeName>
        <fullName evidence="7">Peptidoglycan lytic transglycosylase</fullName>
    </alternativeName>
    <alternativeName>
        <fullName evidence="7">Peptidoglycan polymerization terminase</fullName>
    </alternativeName>
</protein>
<accession>A0ABW2QLM7</accession>
<reference evidence="9" key="1">
    <citation type="journal article" date="2019" name="Int. J. Syst. Evol. Microbiol.">
        <title>The Global Catalogue of Microorganisms (GCM) 10K type strain sequencing project: providing services to taxonomists for standard genome sequencing and annotation.</title>
        <authorList>
            <consortium name="The Broad Institute Genomics Platform"/>
            <consortium name="The Broad Institute Genome Sequencing Center for Infectious Disease"/>
            <person name="Wu L."/>
            <person name="Ma J."/>
        </authorList>
    </citation>
    <scope>NUCLEOTIDE SEQUENCE [LARGE SCALE GENOMIC DNA]</scope>
    <source>
        <strain evidence="9">CGMCC 1.12371</strain>
    </source>
</reference>
<evidence type="ECO:0000256" key="1">
    <source>
        <dbReference type="ARBA" id="ARBA00022475"/>
    </source>
</evidence>
<evidence type="ECO:0000313" key="9">
    <source>
        <dbReference type="Proteomes" id="UP001596501"/>
    </source>
</evidence>
<evidence type="ECO:0000256" key="7">
    <source>
        <dbReference type="HAMAP-Rule" id="MF_02065"/>
    </source>
</evidence>
<keyword evidence="6 7" id="KW-0961">Cell wall biogenesis/degradation</keyword>
<keyword evidence="3 7" id="KW-1133">Transmembrane helix</keyword>
<dbReference type="EMBL" id="JBHTCA010000014">
    <property type="protein sequence ID" value="MFC7410319.1"/>
    <property type="molecule type" value="Genomic_DNA"/>
</dbReference>
<keyword evidence="4 7" id="KW-0472">Membrane</keyword>
<keyword evidence="7" id="KW-0997">Cell inner membrane</keyword>
<dbReference type="EC" id="4.2.2.29" evidence="7"/>
<dbReference type="Pfam" id="PF02618">
    <property type="entry name" value="YceG"/>
    <property type="match status" value="1"/>
</dbReference>
<evidence type="ECO:0000256" key="6">
    <source>
        <dbReference type="ARBA" id="ARBA00023316"/>
    </source>
</evidence>
<sequence>MKRLLLAGLLGAVLAAAAGAWWWQRPLPLRPLAGQTVVDVTVPAGASARGVAEALVAAGVDTPAWLLHLGFRASGESRRIKAGSYELEAGATPQSVLDKLVRGDQALRQVTLVEGWTFRQVLAALRAAEHLEDDIGRKSPSELMVQLGYAGRHPEGRFFPDTYRYAKRSPASVVLRQAAQAMQQQLDAAWAQRQPGLPLKNADEALILASIVEKETGQAADRGQVAAVFINRLRIGMRLQTDPTVIYGLGERFDGNLRKRDLQADTPYNSYTRSGLPPTPIAMPGKAALLAAVQPAASQALYFVARGDGSSQFSATLDDHNRAVRQYQLKR</sequence>
<name>A0ABW2QLM7_9BURK</name>
<dbReference type="NCBIfam" id="TIGR00247">
    <property type="entry name" value="endolytic transglycosylase MltG"/>
    <property type="match status" value="1"/>
</dbReference>
<comment type="function">
    <text evidence="7">Functions as a peptidoglycan terminase that cleaves nascent peptidoglycan strands endolytically to terminate their elongation.</text>
</comment>
<comment type="catalytic activity">
    <reaction evidence="7">
        <text>a peptidoglycan chain = a peptidoglycan chain with N-acetyl-1,6-anhydromuramyl-[peptide] at the reducing end + a peptidoglycan chain with N-acetylglucosamine at the non-reducing end.</text>
        <dbReference type="EC" id="4.2.2.29"/>
    </reaction>
</comment>
<feature type="site" description="Important for catalytic activity" evidence="7">
    <location>
        <position position="215"/>
    </location>
</feature>
<keyword evidence="5 7" id="KW-0456">Lyase</keyword>
<evidence type="ECO:0000256" key="2">
    <source>
        <dbReference type="ARBA" id="ARBA00022692"/>
    </source>
</evidence>
<dbReference type="CDD" id="cd08010">
    <property type="entry name" value="MltG_like"/>
    <property type="match status" value="1"/>
</dbReference>
<dbReference type="RefSeq" id="WP_382225460.1">
    <property type="nucleotide sequence ID" value="NZ_JBHTCA010000014.1"/>
</dbReference>
<comment type="caution">
    <text evidence="8">The sequence shown here is derived from an EMBL/GenBank/DDBJ whole genome shotgun (WGS) entry which is preliminary data.</text>
</comment>
<dbReference type="PANTHER" id="PTHR30518">
    <property type="entry name" value="ENDOLYTIC MUREIN TRANSGLYCOSYLASE"/>
    <property type="match status" value="1"/>
</dbReference>
<keyword evidence="1 7" id="KW-1003">Cell membrane</keyword>
<dbReference type="Gene3D" id="3.30.160.60">
    <property type="entry name" value="Classic Zinc Finger"/>
    <property type="match status" value="1"/>
</dbReference>
<evidence type="ECO:0000256" key="3">
    <source>
        <dbReference type="ARBA" id="ARBA00022989"/>
    </source>
</evidence>
<organism evidence="8 9">
    <name type="scientific">Hydrogenophaga atypica</name>
    <dbReference type="NCBI Taxonomy" id="249409"/>
    <lineage>
        <taxon>Bacteria</taxon>
        <taxon>Pseudomonadati</taxon>
        <taxon>Pseudomonadota</taxon>
        <taxon>Betaproteobacteria</taxon>
        <taxon>Burkholderiales</taxon>
        <taxon>Comamonadaceae</taxon>
        <taxon>Hydrogenophaga</taxon>
    </lineage>
</organism>
<dbReference type="InterPro" id="IPR003770">
    <property type="entry name" value="MLTG-like"/>
</dbReference>
<evidence type="ECO:0000256" key="5">
    <source>
        <dbReference type="ARBA" id="ARBA00023239"/>
    </source>
</evidence>
<dbReference type="HAMAP" id="MF_02065">
    <property type="entry name" value="MltG"/>
    <property type="match status" value="1"/>
</dbReference>
<gene>
    <name evidence="7 8" type="primary">mltG</name>
    <name evidence="8" type="ORF">ACFQPB_15750</name>
</gene>
<keyword evidence="2 7" id="KW-0812">Transmembrane</keyword>
<dbReference type="PANTHER" id="PTHR30518:SF2">
    <property type="entry name" value="ENDOLYTIC MUREIN TRANSGLYCOSYLASE"/>
    <property type="match status" value="1"/>
</dbReference>
<dbReference type="Proteomes" id="UP001596501">
    <property type="component" value="Unassembled WGS sequence"/>
</dbReference>
<evidence type="ECO:0000313" key="8">
    <source>
        <dbReference type="EMBL" id="MFC7410319.1"/>
    </source>
</evidence>
<proteinExistence type="inferred from homology"/>
<dbReference type="Gene3D" id="3.30.1490.480">
    <property type="entry name" value="Endolytic murein transglycosylase"/>
    <property type="match status" value="1"/>
</dbReference>
<evidence type="ECO:0000256" key="4">
    <source>
        <dbReference type="ARBA" id="ARBA00023136"/>
    </source>
</evidence>
<keyword evidence="9" id="KW-1185">Reference proteome</keyword>